<dbReference type="AlphaFoldDB" id="C7ML66"/>
<name>C7ML66_CRYCD</name>
<keyword evidence="4" id="KW-0812">Transmembrane</keyword>
<dbReference type="PROSITE" id="PS50043">
    <property type="entry name" value="HTH_LUXR_2"/>
    <property type="match status" value="1"/>
</dbReference>
<dbReference type="SMART" id="SM00421">
    <property type="entry name" value="HTH_LUXR"/>
    <property type="match status" value="1"/>
</dbReference>
<dbReference type="Pfam" id="PF00196">
    <property type="entry name" value="GerE"/>
    <property type="match status" value="1"/>
</dbReference>
<dbReference type="Proteomes" id="UP000000954">
    <property type="component" value="Chromosome"/>
</dbReference>
<keyword evidence="4" id="KW-1133">Transmembrane helix</keyword>
<evidence type="ECO:0000256" key="1">
    <source>
        <dbReference type="ARBA" id="ARBA00023015"/>
    </source>
</evidence>
<dbReference type="Gene3D" id="1.10.10.10">
    <property type="entry name" value="Winged helix-like DNA-binding domain superfamily/Winged helix DNA-binding domain"/>
    <property type="match status" value="1"/>
</dbReference>
<dbReference type="RefSeq" id="WP_015778876.1">
    <property type="nucleotide sequence ID" value="NC_013170.1"/>
</dbReference>
<reference evidence="6 7" key="1">
    <citation type="journal article" date="2009" name="Stand. Genomic Sci.">
        <title>Complete genome sequence of Cryptobacterium curtum type strain (12-3).</title>
        <authorList>
            <person name="Mavrommatis K."/>
            <person name="Pukall R."/>
            <person name="Rohde C."/>
            <person name="Chen F."/>
            <person name="Sims D."/>
            <person name="Brettin T."/>
            <person name="Kuske C."/>
            <person name="Detter J.C."/>
            <person name="Han C."/>
            <person name="Lapidus A."/>
            <person name="Copeland A."/>
            <person name="Glavina Del Rio T."/>
            <person name="Nolan M."/>
            <person name="Lucas S."/>
            <person name="Tice H."/>
            <person name="Cheng J.F."/>
            <person name="Bruce D."/>
            <person name="Goodwin L."/>
            <person name="Pitluck S."/>
            <person name="Ovchinnikova G."/>
            <person name="Pati A."/>
            <person name="Ivanova N."/>
            <person name="Chen A."/>
            <person name="Palaniappan K."/>
            <person name="Chain P."/>
            <person name="D'haeseleer P."/>
            <person name="Goker M."/>
            <person name="Bristow J."/>
            <person name="Eisen J.A."/>
            <person name="Markowitz V."/>
            <person name="Hugenholtz P."/>
            <person name="Rohde M."/>
            <person name="Klenk H.P."/>
            <person name="Kyrpides N.C."/>
        </authorList>
    </citation>
    <scope>NUCLEOTIDE SEQUENCE [LARGE SCALE GENOMIC DNA]</scope>
    <source>
        <strain evidence="7">ATCC 700683 / DSM 15641 / 12-3</strain>
    </source>
</reference>
<keyword evidence="4" id="KW-0472">Membrane</keyword>
<keyword evidence="7" id="KW-1185">Reference proteome</keyword>
<keyword evidence="1" id="KW-0805">Transcription regulation</keyword>
<feature type="transmembrane region" description="Helical" evidence="4">
    <location>
        <begin position="334"/>
        <end position="352"/>
    </location>
</feature>
<dbReference type="CDD" id="cd06170">
    <property type="entry name" value="LuxR_C_like"/>
    <property type="match status" value="1"/>
</dbReference>
<organism evidence="6 7">
    <name type="scientific">Cryptobacterium curtum (strain ATCC 700683 / DSM 15641 / CCUG 43107 / 12-3)</name>
    <dbReference type="NCBI Taxonomy" id="469378"/>
    <lineage>
        <taxon>Bacteria</taxon>
        <taxon>Bacillati</taxon>
        <taxon>Actinomycetota</taxon>
        <taxon>Coriobacteriia</taxon>
        <taxon>Eggerthellales</taxon>
        <taxon>Eggerthellaceae</taxon>
        <taxon>Cryptobacterium</taxon>
    </lineage>
</organism>
<gene>
    <name evidence="6" type="ordered locus">Ccur_13370</name>
</gene>
<proteinExistence type="predicted"/>
<dbReference type="PANTHER" id="PTHR44688">
    <property type="entry name" value="DNA-BINDING TRANSCRIPTIONAL ACTIVATOR DEVR_DOSR"/>
    <property type="match status" value="1"/>
</dbReference>
<dbReference type="HOGENOM" id="CLU_027066_2_0_11"/>
<feature type="transmembrane region" description="Helical" evidence="4">
    <location>
        <begin position="21"/>
        <end position="39"/>
    </location>
</feature>
<dbReference type="KEGG" id="ccu:Ccur_13370"/>
<evidence type="ECO:0000256" key="2">
    <source>
        <dbReference type="ARBA" id="ARBA00023125"/>
    </source>
</evidence>
<dbReference type="EMBL" id="CP001682">
    <property type="protein sequence ID" value="ACU95013.1"/>
    <property type="molecule type" value="Genomic_DNA"/>
</dbReference>
<feature type="transmembrane region" description="Helical" evidence="4">
    <location>
        <begin position="395"/>
        <end position="415"/>
    </location>
</feature>
<dbReference type="GO" id="GO:0003677">
    <property type="term" value="F:DNA binding"/>
    <property type="evidence" value="ECO:0007669"/>
    <property type="project" value="UniProtKB-KW"/>
</dbReference>
<accession>C7ML66</accession>
<evidence type="ECO:0000259" key="5">
    <source>
        <dbReference type="PROSITE" id="PS50043"/>
    </source>
</evidence>
<keyword evidence="3" id="KW-0804">Transcription</keyword>
<feature type="transmembrane region" description="Helical" evidence="4">
    <location>
        <begin position="51"/>
        <end position="70"/>
    </location>
</feature>
<evidence type="ECO:0000256" key="3">
    <source>
        <dbReference type="ARBA" id="ARBA00023163"/>
    </source>
</evidence>
<feature type="transmembrane region" description="Helical" evidence="4">
    <location>
        <begin position="118"/>
        <end position="136"/>
    </location>
</feature>
<keyword evidence="2 6" id="KW-0238">DNA-binding</keyword>
<evidence type="ECO:0000256" key="4">
    <source>
        <dbReference type="SAM" id="Phobius"/>
    </source>
</evidence>
<feature type="domain" description="HTH luxR-type" evidence="5">
    <location>
        <begin position="469"/>
        <end position="534"/>
    </location>
</feature>
<evidence type="ECO:0000313" key="7">
    <source>
        <dbReference type="Proteomes" id="UP000000954"/>
    </source>
</evidence>
<feature type="transmembrane region" description="Helical" evidence="4">
    <location>
        <begin position="175"/>
        <end position="196"/>
    </location>
</feature>
<evidence type="ECO:0000313" key="6">
    <source>
        <dbReference type="EMBL" id="ACU95013.1"/>
    </source>
</evidence>
<dbReference type="InterPro" id="IPR000792">
    <property type="entry name" value="Tscrpt_reg_LuxR_C"/>
</dbReference>
<feature type="transmembrane region" description="Helical" evidence="4">
    <location>
        <begin position="148"/>
        <end position="169"/>
    </location>
</feature>
<feature type="transmembrane region" description="Helical" evidence="4">
    <location>
        <begin position="269"/>
        <end position="287"/>
    </location>
</feature>
<dbReference type="OrthoDB" id="483at2"/>
<feature type="transmembrane region" description="Helical" evidence="4">
    <location>
        <begin position="364"/>
        <end position="383"/>
    </location>
</feature>
<feature type="transmembrane region" description="Helical" evidence="4">
    <location>
        <begin position="299"/>
        <end position="322"/>
    </location>
</feature>
<protein>
    <submittedName>
        <fullName evidence="6">Response regulator containing a CheY-like receiver domain protein and an HTH DNA-binding domain protein</fullName>
    </submittedName>
</protein>
<dbReference type="InterPro" id="IPR016032">
    <property type="entry name" value="Sig_transdc_resp-reg_C-effctor"/>
</dbReference>
<dbReference type="GO" id="GO:0006355">
    <property type="term" value="P:regulation of DNA-templated transcription"/>
    <property type="evidence" value="ECO:0007669"/>
    <property type="project" value="InterPro"/>
</dbReference>
<feature type="transmembrane region" description="Helical" evidence="4">
    <location>
        <begin position="427"/>
        <end position="446"/>
    </location>
</feature>
<dbReference type="STRING" id="469378.Ccur_13370"/>
<feature type="transmembrane region" description="Helical" evidence="4">
    <location>
        <begin position="82"/>
        <end position="106"/>
    </location>
</feature>
<sequence length="537" mass="55885">MPSINAPKPPRFFDNEISSKRVVGFACNQAFIFSFFYLGENQGLSLGDISFERVDLLFTLAFMVVGFLILRAHSRQSRQVLLLRPLLFVYAVAMAASSLLHSFAFASEALSGWQTVEGAVLGLSAAFILAAWGRVLGAGTLRSSVTEVFVGSLVGALICLACSLAPSLVVSCGLGLLPIVSVALIDVSHGAANTAVSSQMVPKGETFAGVEDSATGGTGTAVMLSISTAGAAKVSAAGTGVRKVSATGVVGVPAVGAVGMSATGDTAILSAKVMVGTICFGAAAGFMETYATNPGAMAIPYASVSFLLFGAFLVGALSLLASDGFGKGASLNKSYRLAIFMMLVGVIAVPVLQDAASPLPGEAVALAGYLGLQTVLISLFLVLARISGRDAVESFAVGFASLFAGEFVGVLLANLADLSQSDQVTPYVVVAIAGALALIGYVFLFTERDFSNLSEIATSRDAFDIACLRIAQRYHLSKREAEILPFAMRGRTADRIAQELSVSKSTVDTHIRRIYAKAEVHSRQELIDLGERESKAL</sequence>
<dbReference type="PROSITE" id="PS00622">
    <property type="entry name" value="HTH_LUXR_1"/>
    <property type="match status" value="1"/>
</dbReference>
<dbReference type="SUPFAM" id="SSF46894">
    <property type="entry name" value="C-terminal effector domain of the bipartite response regulators"/>
    <property type="match status" value="1"/>
</dbReference>
<dbReference type="PANTHER" id="PTHR44688:SF16">
    <property type="entry name" value="DNA-BINDING TRANSCRIPTIONAL ACTIVATOR DEVR_DOSR"/>
    <property type="match status" value="1"/>
</dbReference>
<dbReference type="PRINTS" id="PR00038">
    <property type="entry name" value="HTHLUXR"/>
</dbReference>
<dbReference type="eggNOG" id="COG2771">
    <property type="taxonomic scope" value="Bacteria"/>
</dbReference>
<dbReference type="InterPro" id="IPR036388">
    <property type="entry name" value="WH-like_DNA-bd_sf"/>
</dbReference>